<keyword evidence="1" id="KW-0472">Membrane</keyword>
<feature type="transmembrane region" description="Helical" evidence="1">
    <location>
        <begin position="12"/>
        <end position="30"/>
    </location>
</feature>
<keyword evidence="3" id="KW-1185">Reference proteome</keyword>
<reference evidence="2 3" key="1">
    <citation type="submission" date="2016-11" db="EMBL/GenBank/DDBJ databases">
        <authorList>
            <person name="Jaros S."/>
            <person name="Januszkiewicz K."/>
            <person name="Wedrychowicz H."/>
        </authorList>
    </citation>
    <scope>NUCLEOTIDE SEQUENCE [LARGE SCALE GENOMIC DNA]</scope>
    <source>
        <strain evidence="2 3">DSM 14214</strain>
    </source>
</reference>
<keyword evidence="1" id="KW-1133">Transmembrane helix</keyword>
<evidence type="ECO:0000313" key="3">
    <source>
        <dbReference type="Proteomes" id="UP000183975"/>
    </source>
</evidence>
<sequence>MTNILDFITMNLGWIIIITGFFIPPVRDFVIKQFQLSLDKALEDKKSVNERKNYISKTRFDTEFEIYRQLSKDFFAMIKHTSKLNPYGMISTPAFDSEEEKDEYDKKIYKTAVKAFFVAQDNLQANAPFIREDIYNGYNKILELCNYQLHVFQQRWNLSFCAICKEDALPTDEEQKMTKEIYDKLNDLNKKVRAYLASLDVL</sequence>
<organism evidence="2 3">
    <name type="scientific">Anaerotignum lactatifermentans DSM 14214</name>
    <dbReference type="NCBI Taxonomy" id="1121323"/>
    <lineage>
        <taxon>Bacteria</taxon>
        <taxon>Bacillati</taxon>
        <taxon>Bacillota</taxon>
        <taxon>Clostridia</taxon>
        <taxon>Lachnospirales</taxon>
        <taxon>Anaerotignaceae</taxon>
        <taxon>Anaerotignum</taxon>
    </lineage>
</organism>
<accession>A0A1M6R9F0</accession>
<dbReference type="AlphaFoldDB" id="A0A1M6R9F0"/>
<protein>
    <recommendedName>
        <fullName evidence="4">DUF4760 domain-containing protein</fullName>
    </recommendedName>
</protein>
<dbReference type="Proteomes" id="UP000183975">
    <property type="component" value="Unassembled WGS sequence"/>
</dbReference>
<evidence type="ECO:0000256" key="1">
    <source>
        <dbReference type="SAM" id="Phobius"/>
    </source>
</evidence>
<evidence type="ECO:0008006" key="4">
    <source>
        <dbReference type="Google" id="ProtNLM"/>
    </source>
</evidence>
<dbReference type="EMBL" id="FRAH01000022">
    <property type="protein sequence ID" value="SHK29103.1"/>
    <property type="molecule type" value="Genomic_DNA"/>
</dbReference>
<evidence type="ECO:0000313" key="2">
    <source>
        <dbReference type="EMBL" id="SHK29103.1"/>
    </source>
</evidence>
<dbReference type="OrthoDB" id="2086052at2"/>
<name>A0A1M6R9F0_9FIRM</name>
<dbReference type="RefSeq" id="WP_072850593.1">
    <property type="nucleotide sequence ID" value="NZ_FRAH01000022.1"/>
</dbReference>
<keyword evidence="1" id="KW-0812">Transmembrane</keyword>
<proteinExistence type="predicted"/>
<gene>
    <name evidence="2" type="ORF">SAMN02745138_01490</name>
</gene>